<organism evidence="1 2">
    <name type="scientific">Longispora fulva</name>
    <dbReference type="NCBI Taxonomy" id="619741"/>
    <lineage>
        <taxon>Bacteria</taxon>
        <taxon>Bacillati</taxon>
        <taxon>Actinomycetota</taxon>
        <taxon>Actinomycetes</taxon>
        <taxon>Micromonosporales</taxon>
        <taxon>Micromonosporaceae</taxon>
        <taxon>Longispora</taxon>
    </lineage>
</organism>
<protein>
    <submittedName>
        <fullName evidence="1">Uncharacterized protein</fullName>
    </submittedName>
</protein>
<proteinExistence type="predicted"/>
<keyword evidence="2" id="KW-1185">Reference proteome</keyword>
<reference evidence="1" key="1">
    <citation type="submission" date="2020-11" db="EMBL/GenBank/DDBJ databases">
        <title>Sequencing the genomes of 1000 actinobacteria strains.</title>
        <authorList>
            <person name="Klenk H.-P."/>
        </authorList>
    </citation>
    <scope>NUCLEOTIDE SEQUENCE</scope>
    <source>
        <strain evidence="1">DSM 45356</strain>
    </source>
</reference>
<gene>
    <name evidence="1" type="ORF">IW245_007990</name>
</gene>
<comment type="caution">
    <text evidence="1">The sequence shown here is derived from an EMBL/GenBank/DDBJ whole genome shotgun (WGS) entry which is preliminary data.</text>
</comment>
<sequence>MVERRTLSIVDWHADGSASSAFWAITVEQRAQVEAILGRSSDVNGLVTAAQAAEAREATSGWLSCTNDDSRL</sequence>
<dbReference type="RefSeq" id="WP_197008168.1">
    <property type="nucleotide sequence ID" value="NZ_BONS01000013.1"/>
</dbReference>
<dbReference type="Proteomes" id="UP000622552">
    <property type="component" value="Unassembled WGS sequence"/>
</dbReference>
<evidence type="ECO:0000313" key="1">
    <source>
        <dbReference type="EMBL" id="MBG6141796.1"/>
    </source>
</evidence>
<evidence type="ECO:0000313" key="2">
    <source>
        <dbReference type="Proteomes" id="UP000622552"/>
    </source>
</evidence>
<name>A0A8J7H0B2_9ACTN</name>
<dbReference type="AlphaFoldDB" id="A0A8J7H0B2"/>
<dbReference type="EMBL" id="JADOUF010000001">
    <property type="protein sequence ID" value="MBG6141796.1"/>
    <property type="molecule type" value="Genomic_DNA"/>
</dbReference>
<accession>A0A8J7H0B2</accession>